<proteinExistence type="predicted"/>
<keyword evidence="3" id="KW-1185">Reference proteome</keyword>
<protein>
    <submittedName>
        <fullName evidence="2">Uncharacterized protein</fullName>
    </submittedName>
</protein>
<dbReference type="Proteomes" id="UP001501470">
    <property type="component" value="Unassembled WGS sequence"/>
</dbReference>
<reference evidence="2 3" key="1">
    <citation type="journal article" date="2019" name="Int. J. Syst. Evol. Microbiol.">
        <title>The Global Catalogue of Microorganisms (GCM) 10K type strain sequencing project: providing services to taxonomists for standard genome sequencing and annotation.</title>
        <authorList>
            <consortium name="The Broad Institute Genomics Platform"/>
            <consortium name="The Broad Institute Genome Sequencing Center for Infectious Disease"/>
            <person name="Wu L."/>
            <person name="Ma J."/>
        </authorList>
    </citation>
    <scope>NUCLEOTIDE SEQUENCE [LARGE SCALE GENOMIC DNA]</scope>
    <source>
        <strain evidence="2 3">JCM 15933</strain>
    </source>
</reference>
<name>A0ABN2BER2_9ACTN</name>
<gene>
    <name evidence="2" type="ORF">GCM10009827_068040</name>
</gene>
<feature type="region of interest" description="Disordered" evidence="1">
    <location>
        <begin position="1"/>
        <end position="28"/>
    </location>
</feature>
<evidence type="ECO:0000313" key="3">
    <source>
        <dbReference type="Proteomes" id="UP001501470"/>
    </source>
</evidence>
<feature type="compositionally biased region" description="Basic and acidic residues" evidence="1">
    <location>
        <begin position="16"/>
        <end position="28"/>
    </location>
</feature>
<feature type="region of interest" description="Disordered" evidence="1">
    <location>
        <begin position="121"/>
        <end position="160"/>
    </location>
</feature>
<dbReference type="EMBL" id="BAAAQD010000015">
    <property type="protein sequence ID" value="GAA1539186.1"/>
    <property type="molecule type" value="Genomic_DNA"/>
</dbReference>
<dbReference type="RefSeq" id="WP_344506437.1">
    <property type="nucleotide sequence ID" value="NZ_BAAAQD010000015.1"/>
</dbReference>
<feature type="compositionally biased region" description="Basic and acidic residues" evidence="1">
    <location>
        <begin position="135"/>
        <end position="151"/>
    </location>
</feature>
<accession>A0ABN2BER2</accession>
<evidence type="ECO:0000256" key="1">
    <source>
        <dbReference type="SAM" id="MobiDB-lite"/>
    </source>
</evidence>
<sequence length="851" mass="93891">MKTGFASRVKATGEPGKTKHGELPVSDPREVMREQAEVIRDFLKWHEGLRTPVADDMELAALKKIGGEAEALLGNKGQAPDEDLVGRVVQAFATTMALNVRPLPENDELDIEEELKSVAEEKARQRAAEAPNGEPEPKAADDDSPKTEEQQVRVQLDGVSSAPELAASKQWAARLIDDGKYHTASYVIDQTYRVVRYMGMAEKAAKLDNAARTAELRQPELVNTAVGDLVAGKFDSVRAAIKGLKDDAYLPSDEGHPKYKALIGDVFASPALKSQATQAPDVFADLLVGAIKLSRVKPDARVVEVTGADVKALRDALPPEAAPAVAANLLKRHWRNPVAFDQDTLNWMIANIEPKAWNDPGDGLAARAYNMLWHAGDYPEMIRLIDKGVSPRLPASDGSDSGRNREGVWSGFVQPLEHLLGNYVRLADPKISATEKMTEDERKKVAGAAELLKVLGARKDTTIVTTWKEIKECQVITGFDKAPGTIWGFEDVRLPYVQAAHESAEGQRPLRMIEIWDAVEKALNARGYPALLANPDKVINDCLKAGVKKLQEGLKEKPREYYGRESGTFEAQFQEQARAYLTFLAKQTPEAKLAIADLSGKRPDKWMGALGCKAGLWWAAEAKEPIYYVLDGLNERDAIDYKAYKTKKINERMADPLKVQAFGEVITLSEVREILNHWDKPDQKMRTYVKFVERGKILDGADLNKIDGWVKEMKEADATTKRIMARTGPSKEALEPKLKGLDTTNPNLRGEDESTLKHVVLQADLVKMAANAQFELLSGALDNCKVLYDCLLLPKDFKNGYQEMLGLPADKRLLAAAALKDNYLTPDKTAAALIKPLRAAVDRWAVADLIV</sequence>
<evidence type="ECO:0000313" key="2">
    <source>
        <dbReference type="EMBL" id="GAA1539186.1"/>
    </source>
</evidence>
<comment type="caution">
    <text evidence="2">The sequence shown here is derived from an EMBL/GenBank/DDBJ whole genome shotgun (WGS) entry which is preliminary data.</text>
</comment>
<organism evidence="2 3">
    <name type="scientific">Dactylosporangium maewongense</name>
    <dbReference type="NCBI Taxonomy" id="634393"/>
    <lineage>
        <taxon>Bacteria</taxon>
        <taxon>Bacillati</taxon>
        <taxon>Actinomycetota</taxon>
        <taxon>Actinomycetes</taxon>
        <taxon>Micromonosporales</taxon>
        <taxon>Micromonosporaceae</taxon>
        <taxon>Dactylosporangium</taxon>
    </lineage>
</organism>